<evidence type="ECO:0000313" key="2">
    <source>
        <dbReference type="Proteomes" id="UP000275846"/>
    </source>
</evidence>
<dbReference type="EMBL" id="UYSU01037762">
    <property type="protein sequence ID" value="VDL99435.1"/>
    <property type="molecule type" value="Genomic_DNA"/>
</dbReference>
<evidence type="ECO:0000313" key="1">
    <source>
        <dbReference type="EMBL" id="VDL99435.1"/>
    </source>
</evidence>
<sequence>MLESVSASRHERLYIPPRPQPDEWSSTEFWSAFLLLYELCIAGSSFDDSDAEISSADEETSIMAMVSNAAANKSSSTPTTEEEPTVPKALSSWAICSRNPLIYLNSLLKIIRRLTSDIPTDARTLLGGASDV</sequence>
<keyword evidence="2" id="KW-1185">Reference proteome</keyword>
<organism evidence="3">
    <name type="scientific">Schistocephalus solidus</name>
    <name type="common">Tapeworm</name>
    <dbReference type="NCBI Taxonomy" id="70667"/>
    <lineage>
        <taxon>Eukaryota</taxon>
        <taxon>Metazoa</taxon>
        <taxon>Spiralia</taxon>
        <taxon>Lophotrochozoa</taxon>
        <taxon>Platyhelminthes</taxon>
        <taxon>Cestoda</taxon>
        <taxon>Eucestoda</taxon>
        <taxon>Diphyllobothriidea</taxon>
        <taxon>Diphyllobothriidae</taxon>
        <taxon>Schistocephalus</taxon>
    </lineage>
</organism>
<evidence type="ECO:0000313" key="3">
    <source>
        <dbReference type="WBParaSite" id="SSLN_0001355101-mRNA-1"/>
    </source>
</evidence>
<dbReference type="WBParaSite" id="SSLN_0001355101-mRNA-1">
    <property type="protein sequence ID" value="SSLN_0001355101-mRNA-1"/>
    <property type="gene ID" value="SSLN_0001355101"/>
</dbReference>
<accession>A0A183T9A2</accession>
<proteinExistence type="predicted"/>
<reference evidence="3" key="1">
    <citation type="submission" date="2016-06" db="UniProtKB">
        <authorList>
            <consortium name="WormBaseParasite"/>
        </authorList>
    </citation>
    <scope>IDENTIFICATION</scope>
</reference>
<dbReference type="Proteomes" id="UP000275846">
    <property type="component" value="Unassembled WGS sequence"/>
</dbReference>
<dbReference type="OrthoDB" id="10036512at2759"/>
<name>A0A183T9A2_SCHSO</name>
<gene>
    <name evidence="1" type="ORF">SSLN_LOCUS13050</name>
</gene>
<reference evidence="1 2" key="2">
    <citation type="submission" date="2018-11" db="EMBL/GenBank/DDBJ databases">
        <authorList>
            <consortium name="Pathogen Informatics"/>
        </authorList>
    </citation>
    <scope>NUCLEOTIDE SEQUENCE [LARGE SCALE GENOMIC DNA]</scope>
    <source>
        <strain evidence="1 2">NST_G2</strain>
    </source>
</reference>
<dbReference type="AlphaFoldDB" id="A0A183T9A2"/>
<protein>
    <submittedName>
        <fullName evidence="3">Protein kinase domain-containing protein</fullName>
    </submittedName>
</protein>